<name>A0ABQ0YL84_9NOCA</name>
<dbReference type="EMBL" id="BLAH01000083">
    <property type="protein sequence ID" value="GES37246.1"/>
    <property type="molecule type" value="Genomic_DNA"/>
</dbReference>
<accession>A0ABQ0YL84</accession>
<evidence type="ECO:0000256" key="1">
    <source>
        <dbReference type="SAM" id="MobiDB-lite"/>
    </source>
</evidence>
<reference evidence="2 3" key="1">
    <citation type="journal article" date="2018" name="Biodegradation">
        <title>1,4-Dioxane degradation characteristics of Rhodococcus aetherivorans JCM 14343.</title>
        <authorList>
            <person name="Inoue D."/>
            <person name="Tsunoda T."/>
            <person name="Yamamoto N."/>
            <person name="Ike M."/>
            <person name="Sei K."/>
        </authorList>
    </citation>
    <scope>NUCLEOTIDE SEQUENCE [LARGE SCALE GENOMIC DNA]</scope>
    <source>
        <strain evidence="2 3">JCM 14343</strain>
    </source>
</reference>
<comment type="caution">
    <text evidence="2">The sequence shown here is derived from an EMBL/GenBank/DDBJ whole genome shotgun (WGS) entry which is preliminary data.</text>
</comment>
<feature type="compositionally biased region" description="Pro residues" evidence="1">
    <location>
        <begin position="27"/>
        <end position="39"/>
    </location>
</feature>
<protein>
    <submittedName>
        <fullName evidence="2">Uncharacterized protein</fullName>
    </submittedName>
</protein>
<proteinExistence type="predicted"/>
<dbReference type="Proteomes" id="UP000325466">
    <property type="component" value="Unassembled WGS sequence"/>
</dbReference>
<keyword evidence="3" id="KW-1185">Reference proteome</keyword>
<feature type="region of interest" description="Disordered" evidence="1">
    <location>
        <begin position="1"/>
        <end position="50"/>
    </location>
</feature>
<evidence type="ECO:0000313" key="3">
    <source>
        <dbReference type="Proteomes" id="UP000325466"/>
    </source>
</evidence>
<feature type="compositionally biased region" description="Polar residues" evidence="1">
    <location>
        <begin position="41"/>
        <end position="50"/>
    </location>
</feature>
<organism evidence="2 3">
    <name type="scientific">Rhodococcus aetherivorans</name>
    <dbReference type="NCBI Taxonomy" id="191292"/>
    <lineage>
        <taxon>Bacteria</taxon>
        <taxon>Bacillati</taxon>
        <taxon>Actinomycetota</taxon>
        <taxon>Actinomycetes</taxon>
        <taxon>Mycobacteriales</taxon>
        <taxon>Nocardiaceae</taxon>
        <taxon>Rhodococcus</taxon>
    </lineage>
</organism>
<evidence type="ECO:0000313" key="2">
    <source>
        <dbReference type="EMBL" id="GES37246.1"/>
    </source>
</evidence>
<sequence length="50" mass="5210">MTAGAAERPPRGTVAADLRADRWPAPDSGPSPRPCPPLPAITSSDCRARL</sequence>
<gene>
    <name evidence="2" type="ORF">RAJCM14343_2500</name>
</gene>